<dbReference type="Pfam" id="PF04055">
    <property type="entry name" value="Radical_SAM"/>
    <property type="match status" value="1"/>
</dbReference>
<evidence type="ECO:0000256" key="1">
    <source>
        <dbReference type="ARBA" id="ARBA00001966"/>
    </source>
</evidence>
<evidence type="ECO:0000256" key="3">
    <source>
        <dbReference type="ARBA" id="ARBA00022679"/>
    </source>
</evidence>
<evidence type="ECO:0000313" key="10">
    <source>
        <dbReference type="EMBL" id="WXA98597.1"/>
    </source>
</evidence>
<dbReference type="Proteomes" id="UP001379533">
    <property type="component" value="Chromosome"/>
</dbReference>
<protein>
    <submittedName>
        <fullName evidence="10">Hopanoid C-3 methylase HpnR</fullName>
    </submittedName>
</protein>
<name>A0ABZ2KIT4_9BACT</name>
<dbReference type="SFLD" id="SFLDF00565">
    <property type="entry name" value="hopanoid_C3-methyltransferase"/>
    <property type="match status" value="1"/>
</dbReference>
<dbReference type="PANTHER" id="PTHR43409">
    <property type="entry name" value="ANAEROBIC MAGNESIUM-PROTOPORPHYRIN IX MONOMETHYL ESTER CYCLASE-RELATED"/>
    <property type="match status" value="1"/>
</dbReference>
<dbReference type="InterPro" id="IPR058240">
    <property type="entry name" value="rSAM_sf"/>
</dbReference>
<keyword evidence="6" id="KW-0408">Iron</keyword>
<dbReference type="GO" id="GO:0008168">
    <property type="term" value="F:methyltransferase activity"/>
    <property type="evidence" value="ECO:0007669"/>
    <property type="project" value="UniProtKB-KW"/>
</dbReference>
<evidence type="ECO:0000256" key="6">
    <source>
        <dbReference type="ARBA" id="ARBA00023004"/>
    </source>
</evidence>
<keyword evidence="4" id="KW-0949">S-adenosyl-L-methionine</keyword>
<dbReference type="SFLD" id="SFLDS00029">
    <property type="entry name" value="Radical_SAM"/>
    <property type="match status" value="1"/>
</dbReference>
<dbReference type="SFLD" id="SFLDG01123">
    <property type="entry name" value="methyltransferase_(Class_B)"/>
    <property type="match status" value="1"/>
</dbReference>
<gene>
    <name evidence="10" type="primary">hpnR</name>
    <name evidence="10" type="ORF">LZC95_17410</name>
</gene>
<dbReference type="InterPro" id="IPR051198">
    <property type="entry name" value="BchE-like"/>
</dbReference>
<dbReference type="InterPro" id="IPR034466">
    <property type="entry name" value="Methyltransferase_Class_B"/>
</dbReference>
<dbReference type="RefSeq" id="WP_394849211.1">
    <property type="nucleotide sequence ID" value="NZ_CP089982.1"/>
</dbReference>
<dbReference type="InterPro" id="IPR013785">
    <property type="entry name" value="Aldolase_TIM"/>
</dbReference>
<dbReference type="NCBIfam" id="TIGR04367">
    <property type="entry name" value="HpnR_B12_rSAM"/>
    <property type="match status" value="1"/>
</dbReference>
<keyword evidence="3" id="KW-0808">Transferase</keyword>
<comment type="cofactor">
    <cofactor evidence="1">
        <name>[4Fe-4S] cluster</name>
        <dbReference type="ChEBI" id="CHEBI:49883"/>
    </cofactor>
</comment>
<dbReference type="SUPFAM" id="SSF102114">
    <property type="entry name" value="Radical SAM enzymes"/>
    <property type="match status" value="1"/>
</dbReference>
<dbReference type="SMART" id="SM00729">
    <property type="entry name" value="Elp3"/>
    <property type="match status" value="1"/>
</dbReference>
<proteinExistence type="predicted"/>
<dbReference type="PANTHER" id="PTHR43409:SF7">
    <property type="entry name" value="BLL1977 PROTEIN"/>
    <property type="match status" value="1"/>
</dbReference>
<dbReference type="InterPro" id="IPR007197">
    <property type="entry name" value="rSAM"/>
</dbReference>
<feature type="domain" description="B12-binding" evidence="8">
    <location>
        <begin position="8"/>
        <end position="141"/>
    </location>
</feature>
<dbReference type="CDD" id="cd01335">
    <property type="entry name" value="Radical_SAM"/>
    <property type="match status" value="1"/>
</dbReference>
<dbReference type="InterPro" id="IPR027564">
    <property type="entry name" value="HpnR_B12_rSAM"/>
</dbReference>
<dbReference type="CDD" id="cd02068">
    <property type="entry name" value="radical_SAM_B12_BD"/>
    <property type="match status" value="1"/>
</dbReference>
<dbReference type="Pfam" id="PF02310">
    <property type="entry name" value="B12-binding"/>
    <property type="match status" value="1"/>
</dbReference>
<dbReference type="InterPro" id="IPR006158">
    <property type="entry name" value="Cobalamin-bd"/>
</dbReference>
<evidence type="ECO:0000256" key="7">
    <source>
        <dbReference type="ARBA" id="ARBA00023014"/>
    </source>
</evidence>
<sequence length="505" mass="57166">MKVLCVHPSGLMYTEIFLRLEPLGVELVAAAVRRAGHDTRLLDLQAATHRDYFRLLDDFRPDAVLFGMNYLANVPEVVDLCKETKARHPRILTCVGGHSASFTARELLAHAEGSIDCVVRGEGEEAAPRVLDAWRDDPKSLHLLDGVITLDGEGPPPKQIHSLDDLRPARDLLPNRKKYFIGVLDPAASIEFSRGCPWDCSFCSAWTFYGRSYRKVNPEICAEDLASIREQGVFIVDDVAFIQAEHGNAIADAIERRGLKKRYYLETRGDVLLRNKELFVRWKKLGLEYMFLGLEAIDAEGLKAFRKRVPLGKNFEALEYARSLGIMVAVNIIADPDWDEARFQVIREWALSVPEIVNISVNTPYPGTETFLTDARTFTTRDYRLFDIQHAVLPTKLPLRRFYEELVKTQQVLNKKHLGIAALKATAAISARLLLQGQTNFVKMLWKFNSVYDPRRQLSDHAQPVKYEMKLPVVSPTKKVDPRKLYVLPPNSKAAQANALITRET</sequence>
<dbReference type="SFLD" id="SFLDG01082">
    <property type="entry name" value="B12-binding_domain_containing"/>
    <property type="match status" value="1"/>
</dbReference>
<dbReference type="GO" id="GO:0032259">
    <property type="term" value="P:methylation"/>
    <property type="evidence" value="ECO:0007669"/>
    <property type="project" value="UniProtKB-KW"/>
</dbReference>
<evidence type="ECO:0000313" key="11">
    <source>
        <dbReference type="Proteomes" id="UP001379533"/>
    </source>
</evidence>
<feature type="domain" description="Radical SAM core" evidence="9">
    <location>
        <begin position="182"/>
        <end position="416"/>
    </location>
</feature>
<evidence type="ECO:0000256" key="4">
    <source>
        <dbReference type="ARBA" id="ARBA00022691"/>
    </source>
</evidence>
<dbReference type="EMBL" id="CP089982">
    <property type="protein sequence ID" value="WXA98597.1"/>
    <property type="molecule type" value="Genomic_DNA"/>
</dbReference>
<evidence type="ECO:0000256" key="5">
    <source>
        <dbReference type="ARBA" id="ARBA00022723"/>
    </source>
</evidence>
<evidence type="ECO:0000259" key="8">
    <source>
        <dbReference type="PROSITE" id="PS51332"/>
    </source>
</evidence>
<organism evidence="10 11">
    <name type="scientific">Pendulispora brunnea</name>
    <dbReference type="NCBI Taxonomy" id="2905690"/>
    <lineage>
        <taxon>Bacteria</taxon>
        <taxon>Pseudomonadati</taxon>
        <taxon>Myxococcota</taxon>
        <taxon>Myxococcia</taxon>
        <taxon>Myxococcales</taxon>
        <taxon>Sorangiineae</taxon>
        <taxon>Pendulisporaceae</taxon>
        <taxon>Pendulispora</taxon>
    </lineage>
</organism>
<dbReference type="InterPro" id="IPR006638">
    <property type="entry name" value="Elp3/MiaA/NifB-like_rSAM"/>
</dbReference>
<keyword evidence="11" id="KW-1185">Reference proteome</keyword>
<keyword evidence="5" id="KW-0479">Metal-binding</keyword>
<reference evidence="10 11" key="1">
    <citation type="submission" date="2021-12" db="EMBL/GenBank/DDBJ databases">
        <title>Discovery of the Pendulisporaceae a myxobacterial family with distinct sporulation behavior and unique specialized metabolism.</title>
        <authorList>
            <person name="Garcia R."/>
            <person name="Popoff A."/>
            <person name="Bader C.D."/>
            <person name="Loehr J."/>
            <person name="Walesch S."/>
            <person name="Walt C."/>
            <person name="Boldt J."/>
            <person name="Bunk B."/>
            <person name="Haeckl F.J.F.P.J."/>
            <person name="Gunesch A.P."/>
            <person name="Birkelbach J."/>
            <person name="Nuebel U."/>
            <person name="Pietschmann T."/>
            <person name="Bach T."/>
            <person name="Mueller R."/>
        </authorList>
    </citation>
    <scope>NUCLEOTIDE SEQUENCE [LARGE SCALE GENOMIC DNA]</scope>
    <source>
        <strain evidence="10 11">MSr12523</strain>
    </source>
</reference>
<evidence type="ECO:0000259" key="9">
    <source>
        <dbReference type="PROSITE" id="PS51918"/>
    </source>
</evidence>
<keyword evidence="7" id="KW-0411">Iron-sulfur</keyword>
<accession>A0ABZ2KIT4</accession>
<dbReference type="PROSITE" id="PS51332">
    <property type="entry name" value="B12_BINDING"/>
    <property type="match status" value="1"/>
</dbReference>
<dbReference type="Gene3D" id="3.20.20.70">
    <property type="entry name" value="Aldolase class I"/>
    <property type="match status" value="1"/>
</dbReference>
<keyword evidence="2 10" id="KW-0489">Methyltransferase</keyword>
<dbReference type="PROSITE" id="PS51918">
    <property type="entry name" value="RADICAL_SAM"/>
    <property type="match status" value="1"/>
</dbReference>
<evidence type="ECO:0000256" key="2">
    <source>
        <dbReference type="ARBA" id="ARBA00022603"/>
    </source>
</evidence>
<dbReference type="Gene3D" id="3.40.50.280">
    <property type="entry name" value="Cobalamin-binding domain"/>
    <property type="match status" value="1"/>
</dbReference>